<name>A0AA88L2B8_ARTSF</name>
<organism evidence="2 3">
    <name type="scientific">Artemia franciscana</name>
    <name type="common">Brine shrimp</name>
    <name type="synonym">Artemia sanfranciscana</name>
    <dbReference type="NCBI Taxonomy" id="6661"/>
    <lineage>
        <taxon>Eukaryota</taxon>
        <taxon>Metazoa</taxon>
        <taxon>Ecdysozoa</taxon>
        <taxon>Arthropoda</taxon>
        <taxon>Crustacea</taxon>
        <taxon>Branchiopoda</taxon>
        <taxon>Anostraca</taxon>
        <taxon>Artemiidae</taxon>
        <taxon>Artemia</taxon>
    </lineage>
</organism>
<reference evidence="2" key="1">
    <citation type="submission" date="2023-07" db="EMBL/GenBank/DDBJ databases">
        <title>Chromosome-level genome assembly of Artemia franciscana.</title>
        <authorList>
            <person name="Jo E."/>
        </authorList>
    </citation>
    <scope>NUCLEOTIDE SEQUENCE</scope>
    <source>
        <tissue evidence="2">Whole body</tissue>
    </source>
</reference>
<evidence type="ECO:0000313" key="2">
    <source>
        <dbReference type="EMBL" id="KAK2710609.1"/>
    </source>
</evidence>
<dbReference type="EMBL" id="JAVRJZ010000016">
    <property type="protein sequence ID" value="KAK2710609.1"/>
    <property type="molecule type" value="Genomic_DNA"/>
</dbReference>
<dbReference type="Proteomes" id="UP001187531">
    <property type="component" value="Unassembled WGS sequence"/>
</dbReference>
<feature type="region of interest" description="Disordered" evidence="1">
    <location>
        <begin position="1"/>
        <end position="51"/>
    </location>
</feature>
<feature type="region of interest" description="Disordered" evidence="1">
    <location>
        <begin position="158"/>
        <end position="203"/>
    </location>
</feature>
<accession>A0AA88L2B8</accession>
<keyword evidence="3" id="KW-1185">Reference proteome</keyword>
<feature type="region of interest" description="Disordered" evidence="1">
    <location>
        <begin position="81"/>
        <end position="116"/>
    </location>
</feature>
<protein>
    <submittedName>
        <fullName evidence="2">Uncharacterized protein</fullName>
    </submittedName>
</protein>
<sequence length="223" mass="24180">SKITAEAENQYGKKKQPVRRKGSRKPLRTQKHQQKFHNFSPAGTDSLASDTEDEVFVVKKPKKSKKYLDSSVELTDCATDTSVSGSVTTPNLAGPSGYPTPAMIALHPSSSETSGADRSEILTPAMLEVIEIRNRRAKTAKKGCKSDNLSKFDKSEVLDTITKNRSKGPPRRPPSQIKRKVLGSKLSPVFKSKKSPLSKASRVGVIATQTSPGIFATSPVPMT</sequence>
<dbReference type="AlphaFoldDB" id="A0AA88L2B8"/>
<evidence type="ECO:0000313" key="3">
    <source>
        <dbReference type="Proteomes" id="UP001187531"/>
    </source>
</evidence>
<feature type="non-terminal residue" evidence="2">
    <location>
        <position position="1"/>
    </location>
</feature>
<proteinExistence type="predicted"/>
<evidence type="ECO:0000256" key="1">
    <source>
        <dbReference type="SAM" id="MobiDB-lite"/>
    </source>
</evidence>
<feature type="compositionally biased region" description="Basic residues" evidence="1">
    <location>
        <begin position="12"/>
        <end position="35"/>
    </location>
</feature>
<gene>
    <name evidence="2" type="ORF">QYM36_011962</name>
</gene>
<comment type="caution">
    <text evidence="2">The sequence shown here is derived from an EMBL/GenBank/DDBJ whole genome shotgun (WGS) entry which is preliminary data.</text>
</comment>
<feature type="compositionally biased region" description="Polar residues" evidence="1">
    <location>
        <begin position="81"/>
        <end position="91"/>
    </location>
</feature>